<evidence type="ECO:0000256" key="9">
    <source>
        <dbReference type="RuleBase" id="RU369079"/>
    </source>
</evidence>
<feature type="transmembrane region" description="Helical" evidence="9">
    <location>
        <begin position="81"/>
        <end position="105"/>
    </location>
</feature>
<dbReference type="AlphaFoldDB" id="A0A316GDI9"/>
<evidence type="ECO:0000256" key="2">
    <source>
        <dbReference type="ARBA" id="ARBA00022448"/>
    </source>
</evidence>
<feature type="transmembrane region" description="Helical" evidence="9">
    <location>
        <begin position="117"/>
        <end position="139"/>
    </location>
</feature>
<evidence type="ECO:0000313" key="11">
    <source>
        <dbReference type="EMBL" id="PWK58984.1"/>
    </source>
</evidence>
<feature type="domain" description="Tripartite ATP-independent periplasmic transporters DctQ component" evidence="10">
    <location>
        <begin position="18"/>
        <end position="138"/>
    </location>
</feature>
<keyword evidence="6 9" id="KW-1133">Transmembrane helix</keyword>
<evidence type="ECO:0000256" key="3">
    <source>
        <dbReference type="ARBA" id="ARBA00022475"/>
    </source>
</evidence>
<comment type="similarity">
    <text evidence="8 9">Belongs to the TRAP transporter small permease family.</text>
</comment>
<dbReference type="InterPro" id="IPR007387">
    <property type="entry name" value="TRAP_DctQ"/>
</dbReference>
<dbReference type="OrthoDB" id="6161610at2"/>
<reference evidence="11 12" key="1">
    <citation type="submission" date="2018-05" db="EMBL/GenBank/DDBJ databases">
        <title>Genomic Encyclopedia of Type Strains, Phase IV (KMG-IV): sequencing the most valuable type-strain genomes for metagenomic binning, comparative biology and taxonomic classification.</title>
        <authorList>
            <person name="Goeker M."/>
        </authorList>
    </citation>
    <scope>NUCLEOTIDE SEQUENCE [LARGE SCALE GENOMIC DNA]</scope>
    <source>
        <strain evidence="11 12">DSM 103371</strain>
    </source>
</reference>
<dbReference type="PANTHER" id="PTHR35011:SF2">
    <property type="entry name" value="2,3-DIKETO-L-GULONATE TRAP TRANSPORTER SMALL PERMEASE PROTEIN YIAM"/>
    <property type="match status" value="1"/>
</dbReference>
<evidence type="ECO:0000256" key="8">
    <source>
        <dbReference type="ARBA" id="ARBA00038436"/>
    </source>
</evidence>
<dbReference type="GO" id="GO:0022857">
    <property type="term" value="F:transmembrane transporter activity"/>
    <property type="evidence" value="ECO:0007669"/>
    <property type="project" value="UniProtKB-UniRule"/>
</dbReference>
<sequence>MLRKLLEVVCVLLLGALVTVPCVQVIMRDVFNAPIVGAEELTRFLLICTVFAAYPLVVDAGENIVMGEIRESLPDRAGRGILLISSILAVIACAFVAVVVALNISSNLNNATPTLKIPFWIFLGATFLGFAGAAAVHLFHFRKPPQKQTTVSL</sequence>
<comment type="function">
    <text evidence="9">Part of the tripartite ATP-independent periplasmic (TRAP) transport system.</text>
</comment>
<evidence type="ECO:0000256" key="5">
    <source>
        <dbReference type="ARBA" id="ARBA00022692"/>
    </source>
</evidence>
<dbReference type="RefSeq" id="WP_109757817.1">
    <property type="nucleotide sequence ID" value="NZ_CP034588.1"/>
</dbReference>
<comment type="subcellular location">
    <subcellularLocation>
        <location evidence="1 9">Cell inner membrane</location>
        <topology evidence="1 9">Multi-pass membrane protein</topology>
    </subcellularLocation>
</comment>
<proteinExistence type="inferred from homology"/>
<dbReference type="InterPro" id="IPR055348">
    <property type="entry name" value="DctQ"/>
</dbReference>
<name>A0A316GDI9_9RHOB</name>
<gene>
    <name evidence="11" type="ORF">C8D95_101805</name>
</gene>
<evidence type="ECO:0000256" key="4">
    <source>
        <dbReference type="ARBA" id="ARBA00022519"/>
    </source>
</evidence>
<evidence type="ECO:0000256" key="6">
    <source>
        <dbReference type="ARBA" id="ARBA00022989"/>
    </source>
</evidence>
<dbReference type="GO" id="GO:0015740">
    <property type="term" value="P:C4-dicarboxylate transport"/>
    <property type="evidence" value="ECO:0007669"/>
    <property type="project" value="TreeGrafter"/>
</dbReference>
<evidence type="ECO:0000259" key="10">
    <source>
        <dbReference type="Pfam" id="PF04290"/>
    </source>
</evidence>
<keyword evidence="2 9" id="KW-0813">Transport</keyword>
<dbReference type="KEGG" id="salo:EF888_05460"/>
<comment type="caution">
    <text evidence="9">Lacks conserved residue(s) required for the propagation of feature annotation.</text>
</comment>
<dbReference type="EMBL" id="QGGV01000001">
    <property type="protein sequence ID" value="PWK58984.1"/>
    <property type="molecule type" value="Genomic_DNA"/>
</dbReference>
<accession>A0A316GDI9</accession>
<protein>
    <recommendedName>
        <fullName evidence="9">TRAP transporter small permease protein</fullName>
    </recommendedName>
</protein>
<dbReference type="Proteomes" id="UP000245390">
    <property type="component" value="Unassembled WGS sequence"/>
</dbReference>
<keyword evidence="7 9" id="KW-0472">Membrane</keyword>
<organism evidence="11 12">
    <name type="scientific">Silicimonas algicola</name>
    <dbReference type="NCBI Taxonomy" id="1826607"/>
    <lineage>
        <taxon>Bacteria</taxon>
        <taxon>Pseudomonadati</taxon>
        <taxon>Pseudomonadota</taxon>
        <taxon>Alphaproteobacteria</taxon>
        <taxon>Rhodobacterales</taxon>
        <taxon>Paracoccaceae</taxon>
    </lineage>
</organism>
<keyword evidence="12" id="KW-1185">Reference proteome</keyword>
<keyword evidence="5 9" id="KW-0812">Transmembrane</keyword>
<evidence type="ECO:0000256" key="7">
    <source>
        <dbReference type="ARBA" id="ARBA00023136"/>
    </source>
</evidence>
<comment type="subunit">
    <text evidence="9">The complex comprises the extracytoplasmic solute receptor protein and the two transmembrane proteins.</text>
</comment>
<keyword evidence="3" id="KW-1003">Cell membrane</keyword>
<feature type="transmembrane region" description="Helical" evidence="9">
    <location>
        <begin position="41"/>
        <end position="60"/>
    </location>
</feature>
<dbReference type="Pfam" id="PF04290">
    <property type="entry name" value="DctQ"/>
    <property type="match status" value="1"/>
</dbReference>
<evidence type="ECO:0000313" key="12">
    <source>
        <dbReference type="Proteomes" id="UP000245390"/>
    </source>
</evidence>
<comment type="caution">
    <text evidence="11">The sequence shown here is derived from an EMBL/GenBank/DDBJ whole genome shotgun (WGS) entry which is preliminary data.</text>
</comment>
<dbReference type="GO" id="GO:0005886">
    <property type="term" value="C:plasma membrane"/>
    <property type="evidence" value="ECO:0007669"/>
    <property type="project" value="UniProtKB-SubCell"/>
</dbReference>
<dbReference type="PANTHER" id="PTHR35011">
    <property type="entry name" value="2,3-DIKETO-L-GULONATE TRAP TRANSPORTER SMALL PERMEASE PROTEIN YIAM"/>
    <property type="match status" value="1"/>
</dbReference>
<evidence type="ECO:0000256" key="1">
    <source>
        <dbReference type="ARBA" id="ARBA00004429"/>
    </source>
</evidence>
<keyword evidence="4 9" id="KW-0997">Cell inner membrane</keyword>